<keyword evidence="1" id="KW-0812">Transmembrane</keyword>
<comment type="caution">
    <text evidence="2">The sequence shown here is derived from an EMBL/GenBank/DDBJ whole genome shotgun (WGS) entry which is preliminary data.</text>
</comment>
<dbReference type="EMBL" id="LOPU01000004">
    <property type="protein sequence ID" value="KTG11416.1"/>
    <property type="molecule type" value="Genomic_DNA"/>
</dbReference>
<reference evidence="2 3" key="1">
    <citation type="submission" date="2015-12" db="EMBL/GenBank/DDBJ databases">
        <title>Haloprofundus marisrubri gen. nov., sp. nov., an extremely halophilic archaeon isolated from the Discovery deep brine-seawater interface in the Red Sea.</title>
        <authorList>
            <person name="Zhang G."/>
            <person name="Stingl U."/>
            <person name="Rashid M."/>
        </authorList>
    </citation>
    <scope>NUCLEOTIDE SEQUENCE [LARGE SCALE GENOMIC DNA]</scope>
    <source>
        <strain evidence="2 3">SB9</strain>
    </source>
</reference>
<sequence>MDIGVISEDSIVNTRTSPDTLVDFEIAFFTVILTAVLAYPAKNAAYQVLKLFLIVFAVLTVVRRIAIMTDYSSSATRFMIGSKHFMIEVSILGIVHVIFVFSQRLGQLIEFVSPLWAFILGLFTLGFLSMGLLLKYASDDFYQYQAIVSSYQANTSPVKIWRDISRTQAINYARKIDRPDSELPSEIVALRKKEPRRLLPFPNETAQFVHGLLIRVSRRSFGILFGWAVFGNLGISVILYFALALVGGQVNLLFKRFGLESFHQRPGRRVRLAAQNIGVFFAHFIISPLF</sequence>
<evidence type="ECO:0000256" key="1">
    <source>
        <dbReference type="SAM" id="Phobius"/>
    </source>
</evidence>
<name>A0A0W1RDB6_9EURY</name>
<keyword evidence="1" id="KW-1133">Transmembrane helix</keyword>
<feature type="transmembrane region" description="Helical" evidence="1">
    <location>
        <begin position="115"/>
        <end position="134"/>
    </location>
</feature>
<keyword evidence="1" id="KW-0472">Membrane</keyword>
<gene>
    <name evidence="2" type="ORF">AUR64_03945</name>
</gene>
<organism evidence="2 3">
    <name type="scientific">Haloprofundus marisrubri</name>
    <dbReference type="NCBI Taxonomy" id="1514971"/>
    <lineage>
        <taxon>Archaea</taxon>
        <taxon>Methanobacteriati</taxon>
        <taxon>Methanobacteriota</taxon>
        <taxon>Stenosarchaea group</taxon>
        <taxon>Halobacteria</taxon>
        <taxon>Halobacteriales</taxon>
        <taxon>Haloferacaceae</taxon>
        <taxon>Haloprofundus</taxon>
    </lineage>
</organism>
<accession>A0A0W1RDB6</accession>
<evidence type="ECO:0000313" key="2">
    <source>
        <dbReference type="EMBL" id="KTG11416.1"/>
    </source>
</evidence>
<protein>
    <submittedName>
        <fullName evidence="2">Uncharacterized protein</fullName>
    </submittedName>
</protein>
<dbReference type="AlphaFoldDB" id="A0A0W1RDB6"/>
<feature type="transmembrane region" description="Helical" evidence="1">
    <location>
        <begin position="224"/>
        <end position="250"/>
    </location>
</feature>
<feature type="transmembrane region" description="Helical" evidence="1">
    <location>
        <begin position="45"/>
        <end position="65"/>
    </location>
</feature>
<keyword evidence="3" id="KW-1185">Reference proteome</keyword>
<feature type="transmembrane region" description="Helical" evidence="1">
    <location>
        <begin position="21"/>
        <end position="39"/>
    </location>
</feature>
<evidence type="ECO:0000313" key="3">
    <source>
        <dbReference type="Proteomes" id="UP000054387"/>
    </source>
</evidence>
<dbReference type="Proteomes" id="UP000054387">
    <property type="component" value="Unassembled WGS sequence"/>
</dbReference>
<feature type="transmembrane region" description="Helical" evidence="1">
    <location>
        <begin position="85"/>
        <end position="103"/>
    </location>
</feature>
<proteinExistence type="predicted"/>